<evidence type="ECO:0000256" key="1">
    <source>
        <dbReference type="SAM" id="MobiDB-lite"/>
    </source>
</evidence>
<dbReference type="EMBL" id="CP040330">
    <property type="protein sequence ID" value="QCS42814.1"/>
    <property type="molecule type" value="Genomic_DNA"/>
</dbReference>
<dbReference type="AlphaFoldDB" id="A0A4P8WHZ3"/>
<evidence type="ECO:0000313" key="2">
    <source>
        <dbReference type="EMBL" id="QCS42814.1"/>
    </source>
</evidence>
<feature type="region of interest" description="Disordered" evidence="1">
    <location>
        <begin position="232"/>
        <end position="279"/>
    </location>
</feature>
<dbReference type="KEGG" id="nvr:FEJ81_10765"/>
<organism evidence="2 3">
    <name type="scientific">Natrinema versiforme</name>
    <dbReference type="NCBI Taxonomy" id="88724"/>
    <lineage>
        <taxon>Archaea</taxon>
        <taxon>Methanobacteriati</taxon>
        <taxon>Methanobacteriota</taxon>
        <taxon>Stenosarchaea group</taxon>
        <taxon>Halobacteria</taxon>
        <taxon>Halobacteriales</taxon>
        <taxon>Natrialbaceae</taxon>
        <taxon>Natrinema</taxon>
    </lineage>
</organism>
<dbReference type="GeneID" id="40265760"/>
<dbReference type="Pfam" id="PF05742">
    <property type="entry name" value="TANGO2"/>
    <property type="match status" value="1"/>
</dbReference>
<sequence>MCTLTLAWRVFEDAPVAVAANRDEALERESRPPAVYDDDPVIVAPRDAEAGGTWIGYNEFGVVVGITNKWTDADLAGERSRGLLVADALAARSAADAKSIVEDATAADEYGGFYLVVADATEAFCYQWDGDLALTEFDPGVHVVVNVAVDDDVDAPSIRPDASREQAANARAVRETLAVESGETAADWLERAAGVLGDHEYGVCIHRDGFGTRSSSLIALGHETTRYAYAPGPPCRTRYEDVDLPDLDDPGTAAGVDTERRTGEADDGDDPSLEGEGHI</sequence>
<dbReference type="PANTHER" id="PTHR17985">
    <property type="entry name" value="SER/THR-RICH PROTEIN T10 IN DGCR REGION"/>
    <property type="match status" value="1"/>
</dbReference>
<dbReference type="OrthoDB" id="312503at2157"/>
<protein>
    <submittedName>
        <fullName evidence="2">NRDE family protein</fullName>
    </submittedName>
</protein>
<gene>
    <name evidence="2" type="ORF">FEJ81_10765</name>
</gene>
<proteinExistence type="predicted"/>
<accession>A0A4P8WHZ3</accession>
<dbReference type="RefSeq" id="WP_138245293.1">
    <property type="nucleotide sequence ID" value="NZ_CP040330.1"/>
</dbReference>
<name>A0A4P8WHZ3_9EURY</name>
<evidence type="ECO:0000313" key="3">
    <source>
        <dbReference type="Proteomes" id="UP000302218"/>
    </source>
</evidence>
<dbReference type="InterPro" id="IPR008551">
    <property type="entry name" value="TANGO2"/>
</dbReference>
<reference evidence="3" key="1">
    <citation type="submission" date="2019-05" db="EMBL/GenBank/DDBJ databases">
        <title>Genome sequence and methylation pattern of the halophilic Archaeon Natrinema versiforme BOL5-4.</title>
        <authorList>
            <person name="DasSarma P."/>
            <person name="Anton B.P."/>
            <person name="DasSarma S.L."/>
            <person name="Martinez F.L."/>
            <person name="Guzman D."/>
            <person name="Roberts R.J."/>
            <person name="DasSarma S."/>
        </authorList>
    </citation>
    <scope>NUCLEOTIDE SEQUENCE [LARGE SCALE GENOMIC DNA]</scope>
    <source>
        <strain evidence="3">BOL5-4</strain>
    </source>
</reference>
<dbReference type="Gene3D" id="3.60.60.10">
    <property type="entry name" value="Penicillin V Acylase, Chain A"/>
    <property type="match status" value="1"/>
</dbReference>
<dbReference type="Proteomes" id="UP000302218">
    <property type="component" value="Chromosome"/>
</dbReference>
<dbReference type="PANTHER" id="PTHR17985:SF8">
    <property type="entry name" value="TRANSPORT AND GOLGI ORGANIZATION PROTEIN 2 HOMOLOG"/>
    <property type="match status" value="1"/>
</dbReference>